<dbReference type="GO" id="GO:0000160">
    <property type="term" value="P:phosphorelay signal transduction system"/>
    <property type="evidence" value="ECO:0007669"/>
    <property type="project" value="InterPro"/>
</dbReference>
<dbReference type="InterPro" id="IPR016032">
    <property type="entry name" value="Sig_transdc_resp-reg_C-effctor"/>
</dbReference>
<evidence type="ECO:0000256" key="2">
    <source>
        <dbReference type="PROSITE-ProRule" id="PRU01091"/>
    </source>
</evidence>
<dbReference type="RefSeq" id="WP_147390854.1">
    <property type="nucleotide sequence ID" value="NZ_AQHF01000033.1"/>
</dbReference>
<evidence type="ECO:0000256" key="1">
    <source>
        <dbReference type="ARBA" id="ARBA00023125"/>
    </source>
</evidence>
<keyword evidence="3" id="KW-0812">Transmembrane</keyword>
<dbReference type="CDD" id="cd00383">
    <property type="entry name" value="trans_reg_C"/>
    <property type="match status" value="1"/>
</dbReference>
<dbReference type="GO" id="GO:0004252">
    <property type="term" value="F:serine-type endopeptidase activity"/>
    <property type="evidence" value="ECO:0007669"/>
    <property type="project" value="InterPro"/>
</dbReference>
<dbReference type="Gene3D" id="1.10.10.10">
    <property type="entry name" value="Winged helix-like DNA-binding domain superfamily/Winged helix DNA-binding domain"/>
    <property type="match status" value="1"/>
</dbReference>
<dbReference type="AlphaFoldDB" id="A0A8I0MYC6"/>
<reference evidence="5 6" key="1">
    <citation type="submission" date="2015-06" db="EMBL/GenBank/DDBJ databases">
        <title>Genome sequence of Pseudoalteromonas peptidolytica.</title>
        <authorList>
            <person name="Xie B.-B."/>
            <person name="Rong J.-C."/>
            <person name="Qin Q.-L."/>
            <person name="Zhang Y.-Z."/>
        </authorList>
    </citation>
    <scope>NUCLEOTIDE SEQUENCE [LARGE SCALE GENOMIC DNA]</scope>
    <source>
        <strain evidence="5 6">F12-50-A1</strain>
    </source>
</reference>
<dbReference type="InterPro" id="IPR036388">
    <property type="entry name" value="WH-like_DNA-bd_sf"/>
</dbReference>
<keyword evidence="1 2" id="KW-0238">DNA-binding</keyword>
<evidence type="ECO:0000313" key="5">
    <source>
        <dbReference type="EMBL" id="MBE0348322.1"/>
    </source>
</evidence>
<dbReference type="SUPFAM" id="SSF82171">
    <property type="entry name" value="DPP6 N-terminal domain-like"/>
    <property type="match status" value="1"/>
</dbReference>
<feature type="domain" description="OmpR/PhoB-type" evidence="4">
    <location>
        <begin position="6"/>
        <end position="104"/>
    </location>
</feature>
<dbReference type="SMART" id="SM00862">
    <property type="entry name" value="Trans_reg_C"/>
    <property type="match status" value="1"/>
</dbReference>
<gene>
    <name evidence="5" type="primary">cadC</name>
    <name evidence="5" type="ORF">PPEP_b0018</name>
</gene>
<name>A0A8I0MYC6_9GAMM</name>
<keyword evidence="3" id="KW-1133">Transmembrane helix</keyword>
<dbReference type="Pfam" id="PF00486">
    <property type="entry name" value="Trans_reg_C"/>
    <property type="match status" value="1"/>
</dbReference>
<accession>A0A8I0MYC6</accession>
<dbReference type="InterPro" id="IPR023302">
    <property type="entry name" value="Pept_S9A_N"/>
</dbReference>
<dbReference type="Pfam" id="PF02897">
    <property type="entry name" value="Peptidase_S9_N"/>
    <property type="match status" value="1"/>
</dbReference>
<dbReference type="Gene3D" id="2.120.10.30">
    <property type="entry name" value="TolB, C-terminal domain"/>
    <property type="match status" value="2"/>
</dbReference>
<evidence type="ECO:0000256" key="3">
    <source>
        <dbReference type="SAM" id="Phobius"/>
    </source>
</evidence>
<dbReference type="PANTHER" id="PTHR36842">
    <property type="entry name" value="PROTEIN TOLB HOMOLOG"/>
    <property type="match status" value="1"/>
</dbReference>
<dbReference type="InterPro" id="IPR011042">
    <property type="entry name" value="6-blade_b-propeller_TolB-like"/>
</dbReference>
<protein>
    <submittedName>
        <fullName evidence="5">Transcriptional activator of cad operon</fullName>
    </submittedName>
</protein>
<feature type="DNA-binding region" description="OmpR/PhoB-type" evidence="2">
    <location>
        <begin position="6"/>
        <end position="104"/>
    </location>
</feature>
<proteinExistence type="predicted"/>
<comment type="caution">
    <text evidence="5">The sequence shown here is derived from an EMBL/GenBank/DDBJ whole genome shotgun (WGS) entry which is preliminary data.</text>
</comment>
<organism evidence="5 6">
    <name type="scientific">Pseudoalteromonas peptidolytica F12-50-A1</name>
    <dbReference type="NCBI Taxonomy" id="1315280"/>
    <lineage>
        <taxon>Bacteria</taxon>
        <taxon>Pseudomonadati</taxon>
        <taxon>Pseudomonadota</taxon>
        <taxon>Gammaproteobacteria</taxon>
        <taxon>Alteromonadales</taxon>
        <taxon>Pseudoalteromonadaceae</taxon>
        <taxon>Pseudoalteromonas</taxon>
    </lineage>
</organism>
<sequence>MIESLDKRFLINEILVDLGNLSVCVDGSWRSIEAKHAELLRLLIANKGQAVSREVILDTVWPGTIVSDNSVSQLVVQLRKLLGDSSSESKIIKTVPRLGYQCIAQIEKAPTLLEQIEELSRGRGVQFALLGFFIGLLVTVLALFIAEQWQSDVQQDPVSATRITSSPGAEVFVSFSPNGKYLAYSYLAEGADQFDLAVYDLETKTTHTIKNSGYSEESASWSLDGNWLIYSRSDPVSCEVRALHVKGPIEMWRLARDSVLGNCNSAQDSAPWFEYRAGHFITKSWDKAGTYLQSVEVTFADNNPMVINIVALPIRDVTHYQVDQQTLLYQIKEQGVYQLNLNQLTESENQKITLSKQSFSALSHGYQDDTIMLAKQNLSVLKGRVQQVLYSGFGVISEIDVNAQLRVSAHTEGVAEINYYQLDVDSRNKAAQKQLTSPARMDLLAALSGDGAHFVYASVTTKNNDAPQFELWHKHAFRPTSSLLGTMPQGEVPILLLLSPNNEYLAVLSKSHKVYLISSFIKEVKKVVDNFTEIADLHWSQDGRKLYYRAKPAMEAKWQAWQFTVSQGRSEQQPLATYFPDLPLTHKNSSFVGYKEQVREYLITALAEIFDIEQLRGSLSLYQPAVYRDGVYFVLKRGHQLVLYRYLSSENKVEEIQPIGLHLYAGVSELQILASFDGRHVIFNRINNYESDIVLLEYGNR</sequence>
<dbReference type="InterPro" id="IPR001867">
    <property type="entry name" value="OmpR/PhoB-type_DNA-bd"/>
</dbReference>
<evidence type="ECO:0000259" key="4">
    <source>
        <dbReference type="PROSITE" id="PS51755"/>
    </source>
</evidence>
<dbReference type="PROSITE" id="PS51755">
    <property type="entry name" value="OMPR_PHOB"/>
    <property type="match status" value="1"/>
</dbReference>
<keyword evidence="3" id="KW-0472">Membrane</keyword>
<dbReference type="GO" id="GO:0006355">
    <property type="term" value="P:regulation of DNA-templated transcription"/>
    <property type="evidence" value="ECO:0007669"/>
    <property type="project" value="InterPro"/>
</dbReference>
<dbReference type="EMBL" id="AQHF01000033">
    <property type="protein sequence ID" value="MBE0348322.1"/>
    <property type="molecule type" value="Genomic_DNA"/>
</dbReference>
<dbReference type="PANTHER" id="PTHR36842:SF1">
    <property type="entry name" value="PROTEIN TOLB"/>
    <property type="match status" value="1"/>
</dbReference>
<evidence type="ECO:0000313" key="6">
    <source>
        <dbReference type="Proteomes" id="UP000660708"/>
    </source>
</evidence>
<keyword evidence="6" id="KW-1185">Reference proteome</keyword>
<dbReference type="GO" id="GO:0003677">
    <property type="term" value="F:DNA binding"/>
    <property type="evidence" value="ECO:0007669"/>
    <property type="project" value="UniProtKB-UniRule"/>
</dbReference>
<dbReference type="SUPFAM" id="SSF46894">
    <property type="entry name" value="C-terminal effector domain of the bipartite response regulators"/>
    <property type="match status" value="1"/>
</dbReference>
<dbReference type="Proteomes" id="UP000660708">
    <property type="component" value="Unassembled WGS sequence"/>
</dbReference>
<feature type="transmembrane region" description="Helical" evidence="3">
    <location>
        <begin position="127"/>
        <end position="146"/>
    </location>
</feature>